<feature type="transmembrane region" description="Helical" evidence="2">
    <location>
        <begin position="352"/>
        <end position="371"/>
    </location>
</feature>
<feature type="transmembrane region" description="Helical" evidence="2">
    <location>
        <begin position="50"/>
        <end position="72"/>
    </location>
</feature>
<keyword evidence="2" id="KW-0812">Transmembrane</keyword>
<keyword evidence="2" id="KW-0472">Membrane</keyword>
<keyword evidence="2" id="KW-1133">Transmembrane helix</keyword>
<comment type="caution">
    <text evidence="3">The sequence shown here is derived from an EMBL/GenBank/DDBJ whole genome shotgun (WGS) entry which is preliminary data.</text>
</comment>
<evidence type="ECO:0008006" key="5">
    <source>
        <dbReference type="Google" id="ProtNLM"/>
    </source>
</evidence>
<dbReference type="Proteomes" id="UP001153069">
    <property type="component" value="Unassembled WGS sequence"/>
</dbReference>
<dbReference type="AlphaFoldDB" id="A0A9N8HQR0"/>
<feature type="transmembrane region" description="Helical" evidence="2">
    <location>
        <begin position="245"/>
        <end position="263"/>
    </location>
</feature>
<keyword evidence="4" id="KW-1185">Reference proteome</keyword>
<feature type="transmembrane region" description="Helical" evidence="2">
    <location>
        <begin position="84"/>
        <end position="104"/>
    </location>
</feature>
<feature type="compositionally biased region" description="Polar residues" evidence="1">
    <location>
        <begin position="1"/>
        <end position="19"/>
    </location>
</feature>
<evidence type="ECO:0000313" key="4">
    <source>
        <dbReference type="Proteomes" id="UP001153069"/>
    </source>
</evidence>
<name>A0A9N8HQR0_9STRA</name>
<proteinExistence type="predicted"/>
<gene>
    <name evidence="3" type="ORF">SEMRO_1223_G253860.1</name>
</gene>
<protein>
    <recommendedName>
        <fullName evidence="5">Transmembrane protein</fullName>
    </recommendedName>
</protein>
<accession>A0A9N8HQR0</accession>
<reference evidence="3" key="1">
    <citation type="submission" date="2020-06" db="EMBL/GenBank/DDBJ databases">
        <authorList>
            <consortium name="Plant Systems Biology data submission"/>
        </authorList>
    </citation>
    <scope>NUCLEOTIDE SEQUENCE</scope>
    <source>
        <strain evidence="3">D6</strain>
    </source>
</reference>
<evidence type="ECO:0000313" key="3">
    <source>
        <dbReference type="EMBL" id="CAB9521697.1"/>
    </source>
</evidence>
<organism evidence="3 4">
    <name type="scientific">Seminavis robusta</name>
    <dbReference type="NCBI Taxonomy" id="568900"/>
    <lineage>
        <taxon>Eukaryota</taxon>
        <taxon>Sar</taxon>
        <taxon>Stramenopiles</taxon>
        <taxon>Ochrophyta</taxon>
        <taxon>Bacillariophyta</taxon>
        <taxon>Bacillariophyceae</taxon>
        <taxon>Bacillariophycidae</taxon>
        <taxon>Naviculales</taxon>
        <taxon>Naviculaceae</taxon>
        <taxon>Seminavis</taxon>
    </lineage>
</organism>
<evidence type="ECO:0000256" key="1">
    <source>
        <dbReference type="SAM" id="MobiDB-lite"/>
    </source>
</evidence>
<feature type="transmembrane region" description="Helical" evidence="2">
    <location>
        <begin position="321"/>
        <end position="340"/>
    </location>
</feature>
<feature type="region of interest" description="Disordered" evidence="1">
    <location>
        <begin position="1"/>
        <end position="32"/>
    </location>
</feature>
<sequence>MTESATSMMTNGGVKQTPVSLAEPPKSTSWKPDKKSILDKLASSREERTFFIPHIHKILGFSCLASFVYRYAHIGPTDGNFGPNFGTLVFIIHHLSLHASSFIFRLPKVRRLQGGYRIWPEFRWHALGFTSRSLAFILLMWQEQMNGIPPNSTRCYQEMDLVIVLATCAFADLGSYIERENQTQTIRGTKVSDPFEHWFASEMQIYLTALCVVGYRRYTLHLLAISVIQCNAFLMTLNRKNVAPQGVLVGIYGFMLVGGFAVISYDDSFSHRTGVGGTVGGIAAILRMGPLRVNKYILWTALWCVWYYVRMNRILPYYNTMFWLKGMVITKILSTFLGLIKRSRAPRESRSSLVAFLVFATHAALFAWLYWMNFVRSRR</sequence>
<evidence type="ECO:0000256" key="2">
    <source>
        <dbReference type="SAM" id="Phobius"/>
    </source>
</evidence>
<dbReference type="EMBL" id="CAICTM010001221">
    <property type="protein sequence ID" value="CAB9521697.1"/>
    <property type="molecule type" value="Genomic_DNA"/>
</dbReference>
<feature type="transmembrane region" description="Helical" evidence="2">
    <location>
        <begin position="269"/>
        <end position="286"/>
    </location>
</feature>